<sequence length="152" mass="15974">MPAVFPLRRRKARLFCLLLDLKSVSLPRSRERSAPLDLSSVLADSRPTSCLGREEKDLTLLGSISLPSSVCRVPRPGPSREPGARGNGPWEQQPPSSGVGDIQGCGCGLHPGGVGPLGPSSEGVVQGSHAGECPEPALPRASSSQRRCDVLF</sequence>
<gene>
    <name evidence="3" type="primary">LOC110203696</name>
</gene>
<dbReference type="AlphaFoldDB" id="A0A6P5JNG5"/>
<dbReference type="RefSeq" id="XP_020835822.1">
    <property type="nucleotide sequence ID" value="XM_020980163.1"/>
</dbReference>
<evidence type="ECO:0000256" key="1">
    <source>
        <dbReference type="SAM" id="MobiDB-lite"/>
    </source>
</evidence>
<dbReference type="InParanoid" id="A0A6P5JNG5"/>
<feature type="compositionally biased region" description="Gly residues" evidence="1">
    <location>
        <begin position="101"/>
        <end position="116"/>
    </location>
</feature>
<protein>
    <submittedName>
        <fullName evidence="3">Uncharacterized protein LOC110203696 isoform X1</fullName>
    </submittedName>
</protein>
<keyword evidence="2" id="KW-1185">Reference proteome</keyword>
<evidence type="ECO:0000313" key="3">
    <source>
        <dbReference type="RefSeq" id="XP_020835822.1"/>
    </source>
</evidence>
<dbReference type="KEGG" id="pcw:110203696"/>
<feature type="region of interest" description="Disordered" evidence="1">
    <location>
        <begin position="71"/>
        <end position="152"/>
    </location>
</feature>
<name>A0A6P5JNG5_PHACI</name>
<dbReference type="GeneID" id="110203696"/>
<proteinExistence type="predicted"/>
<evidence type="ECO:0000313" key="2">
    <source>
        <dbReference type="Proteomes" id="UP000515140"/>
    </source>
</evidence>
<accession>A0A6P5JNG5</accession>
<organism evidence="2 3">
    <name type="scientific">Phascolarctos cinereus</name>
    <name type="common">Koala</name>
    <dbReference type="NCBI Taxonomy" id="38626"/>
    <lineage>
        <taxon>Eukaryota</taxon>
        <taxon>Metazoa</taxon>
        <taxon>Chordata</taxon>
        <taxon>Craniata</taxon>
        <taxon>Vertebrata</taxon>
        <taxon>Euteleostomi</taxon>
        <taxon>Mammalia</taxon>
        <taxon>Metatheria</taxon>
        <taxon>Diprotodontia</taxon>
        <taxon>Phascolarctidae</taxon>
        <taxon>Phascolarctos</taxon>
    </lineage>
</organism>
<dbReference type="Proteomes" id="UP000515140">
    <property type="component" value="Unplaced"/>
</dbReference>
<reference evidence="3" key="1">
    <citation type="submission" date="2025-08" db="UniProtKB">
        <authorList>
            <consortium name="RefSeq"/>
        </authorList>
    </citation>
    <scope>IDENTIFICATION</scope>
    <source>
        <tissue evidence="3">Spleen</tissue>
    </source>
</reference>